<dbReference type="eggNOG" id="COG0851">
    <property type="taxonomic scope" value="Bacteria"/>
</dbReference>
<evidence type="ECO:0000313" key="5">
    <source>
        <dbReference type="Proteomes" id="UP000010880"/>
    </source>
</evidence>
<accession>L0KCT5</accession>
<dbReference type="AlphaFoldDB" id="L0KCT5"/>
<name>L0KCT5_HALHC</name>
<protein>
    <recommendedName>
        <fullName evidence="3">Cell division topological specificity factor</fullName>
    </recommendedName>
</protein>
<dbReference type="GO" id="GO:0032955">
    <property type="term" value="P:regulation of division septum assembly"/>
    <property type="evidence" value="ECO:0007669"/>
    <property type="project" value="InterPro"/>
</dbReference>
<dbReference type="SUPFAM" id="SSF55229">
    <property type="entry name" value="Cell division protein MinE topological specificity domain"/>
    <property type="match status" value="1"/>
</dbReference>
<dbReference type="InterPro" id="IPR005527">
    <property type="entry name" value="MinE"/>
</dbReference>
<dbReference type="HOGENOM" id="CLU_137929_1_1_9"/>
<proteinExistence type="inferred from homology"/>
<keyword evidence="5" id="KW-1185">Reference proteome</keyword>
<dbReference type="Pfam" id="PF03776">
    <property type="entry name" value="MinE"/>
    <property type="match status" value="1"/>
</dbReference>
<dbReference type="HAMAP" id="MF_00262">
    <property type="entry name" value="MinE"/>
    <property type="match status" value="1"/>
</dbReference>
<dbReference type="InterPro" id="IPR036707">
    <property type="entry name" value="MinE_sf"/>
</dbReference>
<dbReference type="PATRIC" id="fig|748449.3.peg.1916"/>
<sequence>MLDLVKGIMGNEEMASKEVAKERLRLVLIHDRIGVSPEIIDDMKEELIEVISKYLEIEDENLEMELEQDDDSMALVANIPVRNLKKIHKNKRS</sequence>
<evidence type="ECO:0000313" key="4">
    <source>
        <dbReference type="EMBL" id="AGB41888.1"/>
    </source>
</evidence>
<dbReference type="Proteomes" id="UP000010880">
    <property type="component" value="Chromosome"/>
</dbReference>
<dbReference type="KEGG" id="hhl:Halha_1989"/>
<dbReference type="OrthoDB" id="9796578at2"/>
<evidence type="ECO:0000256" key="3">
    <source>
        <dbReference type="HAMAP-Rule" id="MF_00262"/>
    </source>
</evidence>
<gene>
    <name evidence="3" type="primary">minE</name>
    <name evidence="4" type="ordered locus">Halha_1989</name>
</gene>
<dbReference type="RefSeq" id="WP_015327603.1">
    <property type="nucleotide sequence ID" value="NC_019978.1"/>
</dbReference>
<dbReference type="NCBIfam" id="TIGR01215">
    <property type="entry name" value="minE"/>
    <property type="match status" value="1"/>
</dbReference>
<keyword evidence="3 4" id="KW-0132">Cell division</keyword>
<dbReference type="STRING" id="748449.Halha_1989"/>
<dbReference type="GO" id="GO:0051301">
    <property type="term" value="P:cell division"/>
    <property type="evidence" value="ECO:0007669"/>
    <property type="project" value="UniProtKB-KW"/>
</dbReference>
<organism evidence="4 5">
    <name type="scientific">Halobacteroides halobius (strain ATCC 35273 / DSM 5150 / MD-1)</name>
    <dbReference type="NCBI Taxonomy" id="748449"/>
    <lineage>
        <taxon>Bacteria</taxon>
        <taxon>Bacillati</taxon>
        <taxon>Bacillota</taxon>
        <taxon>Clostridia</taxon>
        <taxon>Halanaerobiales</taxon>
        <taxon>Halobacteroidaceae</taxon>
        <taxon>Halobacteroides</taxon>
    </lineage>
</organism>
<comment type="function">
    <text evidence="2 3">Prevents the cell division inhibition by proteins MinC and MinD at internal division sites while permitting inhibition at polar sites. This ensures cell division at the proper site by restricting the formation of a division septum at the midpoint of the long axis of the cell.</text>
</comment>
<evidence type="ECO:0000256" key="1">
    <source>
        <dbReference type="ARBA" id="ARBA00008168"/>
    </source>
</evidence>
<keyword evidence="3" id="KW-0131">Cell cycle</keyword>
<evidence type="ECO:0000256" key="2">
    <source>
        <dbReference type="ARBA" id="ARBA00025265"/>
    </source>
</evidence>
<comment type="similarity">
    <text evidence="1 3">Belongs to the MinE family.</text>
</comment>
<reference evidence="5" key="1">
    <citation type="submission" date="2012-02" db="EMBL/GenBank/DDBJ databases">
        <title>The complete genome of Halobacteroides halobius DSM 5150.</title>
        <authorList>
            <person name="Lucas S."/>
            <person name="Copeland A."/>
            <person name="Lapidus A."/>
            <person name="Glavina del Rio T."/>
            <person name="Dalin E."/>
            <person name="Tice H."/>
            <person name="Bruce D."/>
            <person name="Goodwin L."/>
            <person name="Pitluck S."/>
            <person name="Peters L."/>
            <person name="Mikhailova N."/>
            <person name="Gu W."/>
            <person name="Kyrpides N."/>
            <person name="Mavromatis K."/>
            <person name="Ivanova N."/>
            <person name="Brettin T."/>
            <person name="Detter J.C."/>
            <person name="Han C."/>
            <person name="Larimer F."/>
            <person name="Land M."/>
            <person name="Hauser L."/>
            <person name="Markowitz V."/>
            <person name="Cheng J.-F."/>
            <person name="Hugenholtz P."/>
            <person name="Woyke T."/>
            <person name="Wu D."/>
            <person name="Tindall B."/>
            <person name="Pomrenke H."/>
            <person name="Brambilla E."/>
            <person name="Klenk H.-P."/>
            <person name="Eisen J.A."/>
        </authorList>
    </citation>
    <scope>NUCLEOTIDE SEQUENCE [LARGE SCALE GENOMIC DNA]</scope>
    <source>
        <strain evidence="5">ATCC 35273 / DSM 5150 / MD-1</strain>
    </source>
</reference>
<dbReference type="Gene3D" id="3.30.1070.10">
    <property type="entry name" value="Cell division topological specificity factor MinE"/>
    <property type="match status" value="1"/>
</dbReference>
<dbReference type="EMBL" id="CP003359">
    <property type="protein sequence ID" value="AGB41888.1"/>
    <property type="molecule type" value="Genomic_DNA"/>
</dbReference>